<evidence type="ECO:0000313" key="1">
    <source>
        <dbReference type="EMBL" id="CAI9179054.1"/>
    </source>
</evidence>
<reference evidence="1" key="1">
    <citation type="submission" date="2023-04" db="EMBL/GenBank/DDBJ databases">
        <authorList>
            <consortium name="ELIXIR-Norway"/>
        </authorList>
    </citation>
    <scope>NUCLEOTIDE SEQUENCE [LARGE SCALE GENOMIC DNA]</scope>
</reference>
<protein>
    <submittedName>
        <fullName evidence="1">Uncharacterized protein</fullName>
    </submittedName>
</protein>
<gene>
    <name evidence="1" type="ORF">MRATA1EN1_LOCUS28016</name>
</gene>
<sequence>MILNEASEDRAAALRGGDNAFGHHRSCRVHGPVLCLNLPHQSARQPYATLAPDPAWPPCLRGMHDPASGPRPLPSVPPDALKLGVMTSVMGERQFRLGRPPSQNNLGNGLPVFTKCRHCDHSFEAVSTSGATSSACFLHLSRLSLPKGCPRQQAAACLGQRVYHDFLLFPWDPQPPDTCPVPSKGISKQ</sequence>
<evidence type="ECO:0000313" key="2">
    <source>
        <dbReference type="Proteomes" id="UP001176941"/>
    </source>
</evidence>
<organism evidence="1 2">
    <name type="scientific">Rangifer tarandus platyrhynchus</name>
    <name type="common">Svalbard reindeer</name>
    <dbReference type="NCBI Taxonomy" id="3082113"/>
    <lineage>
        <taxon>Eukaryota</taxon>
        <taxon>Metazoa</taxon>
        <taxon>Chordata</taxon>
        <taxon>Craniata</taxon>
        <taxon>Vertebrata</taxon>
        <taxon>Euteleostomi</taxon>
        <taxon>Mammalia</taxon>
        <taxon>Eutheria</taxon>
        <taxon>Laurasiatheria</taxon>
        <taxon>Artiodactyla</taxon>
        <taxon>Ruminantia</taxon>
        <taxon>Pecora</taxon>
        <taxon>Cervidae</taxon>
        <taxon>Odocoileinae</taxon>
        <taxon>Rangifer</taxon>
    </lineage>
</organism>
<dbReference type="Proteomes" id="UP001176941">
    <property type="component" value="Chromosome 8"/>
</dbReference>
<proteinExistence type="predicted"/>
<dbReference type="EMBL" id="OX459944">
    <property type="protein sequence ID" value="CAI9179054.1"/>
    <property type="molecule type" value="Genomic_DNA"/>
</dbReference>
<name>A0ABN9A577_RANTA</name>
<accession>A0ABN9A577</accession>
<keyword evidence="2" id="KW-1185">Reference proteome</keyword>